<dbReference type="Proteomes" id="UP001058872">
    <property type="component" value="Chromosome"/>
</dbReference>
<dbReference type="Pfam" id="PF19155">
    <property type="entry name" value="DUF5837"/>
    <property type="match status" value="1"/>
</dbReference>
<evidence type="ECO:0000313" key="2">
    <source>
        <dbReference type="Proteomes" id="UP001058872"/>
    </source>
</evidence>
<protein>
    <submittedName>
        <fullName evidence="1">Microcyclamide/patellamide family RiPP</fullName>
    </submittedName>
</protein>
<reference evidence="1" key="1">
    <citation type="submission" date="2018-04" db="EMBL/GenBank/DDBJ databases">
        <title>Genomes of Endosymbiotic and Endophytic Bradyrhizobium Publication status.</title>
        <authorList>
            <person name="Guha S."/>
            <person name="Jorrin B."/>
            <person name="Sarkar M."/>
            <person name="Poole P.S."/>
            <person name="DasGupta M."/>
        </authorList>
    </citation>
    <scope>NUCLEOTIDE SEQUENCE</scope>
    <source>
        <strain evidence="1">WBOS16</strain>
    </source>
</reference>
<organism evidence="1 2">
    <name type="scientific">Bradyrhizobium betae</name>
    <dbReference type="NCBI Taxonomy" id="244734"/>
    <lineage>
        <taxon>Bacteria</taxon>
        <taxon>Pseudomonadati</taxon>
        <taxon>Pseudomonadota</taxon>
        <taxon>Alphaproteobacteria</taxon>
        <taxon>Hyphomicrobiales</taxon>
        <taxon>Nitrobacteraceae</taxon>
        <taxon>Bradyrhizobium</taxon>
    </lineage>
</organism>
<sequence length="62" mass="6208">MKITNKKPVQIAPVSRSIVGNSADLLSELSEETLAGVTASVSVSVPGVGSVTITCAYSGSAE</sequence>
<name>A0AAE9NG68_9BRAD</name>
<gene>
    <name evidence="1" type="ORF">DCM83_30325</name>
</gene>
<dbReference type="RefSeq" id="WP_028137896.1">
    <property type="nucleotide sequence ID" value="NZ_CP028989.1"/>
</dbReference>
<evidence type="ECO:0000313" key="1">
    <source>
        <dbReference type="EMBL" id="UUO69092.1"/>
    </source>
</evidence>
<proteinExistence type="predicted"/>
<accession>A0AAE9NG68</accession>
<dbReference type="InterPro" id="IPR044050">
    <property type="entry name" value="DUF5837"/>
</dbReference>
<dbReference type="EMBL" id="CP028989">
    <property type="protein sequence ID" value="UUO69092.1"/>
    <property type="molecule type" value="Genomic_DNA"/>
</dbReference>
<dbReference type="AlphaFoldDB" id="A0AAE9NG68"/>